<feature type="compositionally biased region" description="Polar residues" evidence="6">
    <location>
        <begin position="110"/>
        <end position="121"/>
    </location>
</feature>
<feature type="compositionally biased region" description="Basic and acidic residues" evidence="6">
    <location>
        <begin position="66"/>
        <end position="79"/>
    </location>
</feature>
<dbReference type="GO" id="GO:0007165">
    <property type="term" value="P:signal transduction"/>
    <property type="evidence" value="ECO:0007669"/>
    <property type="project" value="InterPro"/>
</dbReference>
<evidence type="ECO:0000256" key="2">
    <source>
        <dbReference type="ARBA" id="ARBA00006662"/>
    </source>
</evidence>
<dbReference type="Gene3D" id="1.20.5.1700">
    <property type="match status" value="1"/>
</dbReference>
<evidence type="ECO:0000256" key="1">
    <source>
        <dbReference type="ARBA" id="ARBA00004555"/>
    </source>
</evidence>
<protein>
    <submittedName>
        <fullName evidence="7">Putative golgi apparatus</fullName>
    </submittedName>
</protein>
<organism evidence="7">
    <name type="scientific">Corethrella appendiculata</name>
    <dbReference type="NCBI Taxonomy" id="1370023"/>
    <lineage>
        <taxon>Eukaryota</taxon>
        <taxon>Metazoa</taxon>
        <taxon>Ecdysozoa</taxon>
        <taxon>Arthropoda</taxon>
        <taxon>Hexapoda</taxon>
        <taxon>Insecta</taxon>
        <taxon>Pterygota</taxon>
        <taxon>Neoptera</taxon>
        <taxon>Endopterygota</taxon>
        <taxon>Diptera</taxon>
        <taxon>Nematocera</taxon>
        <taxon>Culicoidea</taxon>
        <taxon>Chaoboridae</taxon>
        <taxon>Corethrella</taxon>
    </lineage>
</organism>
<dbReference type="PRINTS" id="PR02083">
    <property type="entry name" value="GKINASEAP1"/>
</dbReference>
<evidence type="ECO:0000313" key="7">
    <source>
        <dbReference type="EMBL" id="JAB58172.1"/>
    </source>
</evidence>
<dbReference type="EMBL" id="GANO01001699">
    <property type="protein sequence ID" value="JAB58172.1"/>
    <property type="molecule type" value="mRNA"/>
</dbReference>
<dbReference type="GO" id="GO:0005794">
    <property type="term" value="C:Golgi apparatus"/>
    <property type="evidence" value="ECO:0007669"/>
    <property type="project" value="UniProtKB-SubCell"/>
</dbReference>
<reference evidence="7" key="1">
    <citation type="journal article" date="2014" name="Insect Biochem. Mol. Biol.">
        <title>An insight into the sialome of the frog biting fly, Corethrella appendiculata.</title>
        <authorList>
            <person name="Ribeiro J.M.C."/>
            <person name="Chagas A.C."/>
            <person name="Pham V.M."/>
            <person name="Lounibos L.P."/>
            <person name="Calvo E."/>
        </authorList>
    </citation>
    <scope>NUCLEOTIDE SEQUENCE</scope>
    <source>
        <tissue evidence="7">Salivary glands</tissue>
    </source>
</reference>
<feature type="region of interest" description="Disordered" evidence="6">
    <location>
        <begin position="106"/>
        <end position="168"/>
    </location>
</feature>
<dbReference type="PANTHER" id="PTHR14899">
    <property type="entry name" value="G KINASE ANCHORING PROTEIN 1"/>
    <property type="match status" value="1"/>
</dbReference>
<comment type="similarity">
    <text evidence="2">Belongs to the GKAP1 family.</text>
</comment>
<keyword evidence="3" id="KW-0333">Golgi apparatus</keyword>
<proteinExistence type="evidence at transcript level"/>
<dbReference type="PANTHER" id="PTHR14899:SF0">
    <property type="entry name" value="G KINASE-ANCHORING PROTEIN 1"/>
    <property type="match status" value="1"/>
</dbReference>
<comment type="subcellular location">
    <subcellularLocation>
        <location evidence="1">Golgi apparatus</location>
    </subcellularLocation>
</comment>
<feature type="region of interest" description="Disordered" evidence="6">
    <location>
        <begin position="1"/>
        <end position="84"/>
    </location>
</feature>
<keyword evidence="4 5" id="KW-0175">Coiled coil</keyword>
<evidence type="ECO:0000256" key="6">
    <source>
        <dbReference type="SAM" id="MobiDB-lite"/>
    </source>
</evidence>
<evidence type="ECO:0000256" key="3">
    <source>
        <dbReference type="ARBA" id="ARBA00023034"/>
    </source>
</evidence>
<name>U5EVW3_9DIPT</name>
<dbReference type="InterPro" id="IPR026109">
    <property type="entry name" value="GKAP1"/>
</dbReference>
<feature type="coiled-coil region" evidence="5">
    <location>
        <begin position="243"/>
        <end position="313"/>
    </location>
</feature>
<evidence type="ECO:0000256" key="4">
    <source>
        <dbReference type="ARBA" id="ARBA00023054"/>
    </source>
</evidence>
<feature type="compositionally biased region" description="Basic residues" evidence="6">
    <location>
        <begin position="53"/>
        <end position="62"/>
    </location>
</feature>
<sequence>MVTIVPSRFAGLKIEDDEDEQKQKSKNKNQSNKKPAAATNQQIVNNKNLNKTQKPKKSKKQLTKPNPEEWQKWQQKDSEQMQVNYEKDLEEALLLSKLEFESNKCKQKLTAANEQTQPQPQKGSSCTSNSSNNKKGKPLSLQEFHSIQTQSANSKNEPNQSVEKKAISSAKLKQQLEKDLSFFEKISNDTKNILKKEQSKSAPKLNECPVIITTATTYDSGAKLDENSSHQDETDEISVEIEKDEKDLQIDELRAEVTSLRSELDTIKSKYKKISSILRYGEMKDKTELLMEIETLKKTQAEMTKEITSLYAELEQEKTKSHNFDSKFKEKINLKKNVRFNEQTTEFSE</sequence>
<feature type="compositionally biased region" description="Low complexity" evidence="6">
    <location>
        <begin position="122"/>
        <end position="133"/>
    </location>
</feature>
<accession>U5EVW3</accession>
<evidence type="ECO:0000256" key="5">
    <source>
        <dbReference type="SAM" id="Coils"/>
    </source>
</evidence>
<dbReference type="AlphaFoldDB" id="U5EVW3"/>
<feature type="compositionally biased region" description="Polar residues" evidence="6">
    <location>
        <begin position="143"/>
        <end position="161"/>
    </location>
</feature>